<dbReference type="InterPro" id="IPR017853">
    <property type="entry name" value="GH"/>
</dbReference>
<dbReference type="PRINTS" id="PR00551">
    <property type="entry name" value="2SGLOBULIN"/>
</dbReference>
<organism evidence="7 8">
    <name type="scientific">Vitis vinifera</name>
    <name type="common">Grape</name>
    <dbReference type="NCBI Taxonomy" id="29760"/>
    <lineage>
        <taxon>Eukaryota</taxon>
        <taxon>Viridiplantae</taxon>
        <taxon>Streptophyta</taxon>
        <taxon>Embryophyta</taxon>
        <taxon>Tracheophyta</taxon>
        <taxon>Spermatophyta</taxon>
        <taxon>Magnoliopsida</taxon>
        <taxon>eudicotyledons</taxon>
        <taxon>Gunneridae</taxon>
        <taxon>Pentapetalae</taxon>
        <taxon>rosids</taxon>
        <taxon>Vitales</taxon>
        <taxon>Vitaceae</taxon>
        <taxon>Viteae</taxon>
        <taxon>Vitis</taxon>
    </lineage>
</organism>
<keyword evidence="2 3" id="KW-0326">Glycosidase</keyword>
<comment type="similarity">
    <text evidence="4">Belongs to the glycosyl hydrolase 18 family.</text>
</comment>
<feature type="chain" id="PRO_5019307963" evidence="5">
    <location>
        <begin position="24"/>
        <end position="299"/>
    </location>
</feature>
<keyword evidence="5" id="KW-0732">Signal</keyword>
<dbReference type="Pfam" id="PF00704">
    <property type="entry name" value="Glyco_hydro_18"/>
    <property type="match status" value="1"/>
</dbReference>
<dbReference type="AlphaFoldDB" id="A0A438G0Z5"/>
<dbReference type="PROSITE" id="PS01095">
    <property type="entry name" value="GH18_1"/>
    <property type="match status" value="1"/>
</dbReference>
<gene>
    <name evidence="7" type="primary">CHIT2_7</name>
    <name evidence="7" type="ORF">CK203_007254</name>
</gene>
<dbReference type="InterPro" id="IPR001223">
    <property type="entry name" value="Glyco_hydro18_cat"/>
</dbReference>
<dbReference type="SUPFAM" id="SSF51445">
    <property type="entry name" value="(Trans)glycosidases"/>
    <property type="match status" value="1"/>
</dbReference>
<dbReference type="Proteomes" id="UP000288805">
    <property type="component" value="Unassembled WGS sequence"/>
</dbReference>
<evidence type="ECO:0000313" key="7">
    <source>
        <dbReference type="EMBL" id="RVW65882.1"/>
    </source>
</evidence>
<dbReference type="PANTHER" id="PTHR46476">
    <property type="entry name" value="CHITINASE 2-LIKE"/>
    <property type="match status" value="1"/>
</dbReference>
<evidence type="ECO:0000256" key="5">
    <source>
        <dbReference type="SAM" id="SignalP"/>
    </source>
</evidence>
<dbReference type="GO" id="GO:0005975">
    <property type="term" value="P:carbohydrate metabolic process"/>
    <property type="evidence" value="ECO:0007669"/>
    <property type="project" value="InterPro"/>
</dbReference>
<dbReference type="PROSITE" id="PS51910">
    <property type="entry name" value="GH18_2"/>
    <property type="match status" value="1"/>
</dbReference>
<dbReference type="InterPro" id="IPR000677">
    <property type="entry name" value="Chitinase-like"/>
</dbReference>
<evidence type="ECO:0000313" key="8">
    <source>
        <dbReference type="Proteomes" id="UP000288805"/>
    </source>
</evidence>
<comment type="caution">
    <text evidence="7">The sequence shown here is derived from an EMBL/GenBank/DDBJ whole genome shotgun (WGS) entry which is preliminary data.</text>
</comment>
<accession>A0A438G0Z5</accession>
<dbReference type="PANTHER" id="PTHR46476:SF8">
    <property type="entry name" value="CHITINASE 2-LIKE"/>
    <property type="match status" value="1"/>
</dbReference>
<feature type="domain" description="GH18" evidence="6">
    <location>
        <begin position="11"/>
        <end position="299"/>
    </location>
</feature>
<protein>
    <submittedName>
        <fullName evidence="7">Chitinase 2</fullName>
    </submittedName>
</protein>
<dbReference type="InterPro" id="IPR001579">
    <property type="entry name" value="Glyco_hydro_18_chit_AS"/>
</dbReference>
<keyword evidence="1 3" id="KW-0378">Hydrolase</keyword>
<evidence type="ECO:0000256" key="2">
    <source>
        <dbReference type="ARBA" id="ARBA00023295"/>
    </source>
</evidence>
<reference evidence="7 8" key="1">
    <citation type="journal article" date="2018" name="PLoS Genet.">
        <title>Population sequencing reveals clonal diversity and ancestral inbreeding in the grapevine cultivar Chardonnay.</title>
        <authorList>
            <person name="Roach M.J."/>
            <person name="Johnson D.L."/>
            <person name="Bohlmann J."/>
            <person name="van Vuuren H.J."/>
            <person name="Jones S.J."/>
            <person name="Pretorius I.S."/>
            <person name="Schmidt S.A."/>
            <person name="Borneman A.R."/>
        </authorList>
    </citation>
    <scope>NUCLEOTIDE SEQUENCE [LARGE SCALE GENOMIC DNA]</scope>
    <source>
        <strain evidence="8">cv. Chardonnay</strain>
        <tissue evidence="7">Leaf</tissue>
    </source>
</reference>
<dbReference type="GO" id="GO:0004553">
    <property type="term" value="F:hydrolase activity, hydrolyzing O-glycosyl compounds"/>
    <property type="evidence" value="ECO:0007669"/>
    <property type="project" value="InterPro"/>
</dbReference>
<evidence type="ECO:0000256" key="1">
    <source>
        <dbReference type="ARBA" id="ARBA00022801"/>
    </source>
</evidence>
<name>A0A438G0Z5_VITVI</name>
<feature type="signal peptide" evidence="5">
    <location>
        <begin position="1"/>
        <end position="23"/>
    </location>
</feature>
<evidence type="ECO:0000259" key="6">
    <source>
        <dbReference type="PROSITE" id="PS51910"/>
    </source>
</evidence>
<dbReference type="EMBL" id="QGNW01000684">
    <property type="protein sequence ID" value="RVW65882.1"/>
    <property type="molecule type" value="Genomic_DNA"/>
</dbReference>
<proteinExistence type="inferred from homology"/>
<dbReference type="CDD" id="cd06544">
    <property type="entry name" value="GH18_narbonin"/>
    <property type="match status" value="1"/>
</dbReference>
<evidence type="ECO:0000256" key="4">
    <source>
        <dbReference type="RuleBase" id="RU004453"/>
    </source>
</evidence>
<dbReference type="Gene3D" id="3.20.20.80">
    <property type="entry name" value="Glycosidases"/>
    <property type="match status" value="1"/>
</dbReference>
<sequence>MESCFCSTVLAILFVYFFSISNAANSKLFREYIGAESESIKLTDVPINSKVEFHFILAFAMDYTNGNSPSPSNGKFNIFWESNHLGPGEIASIKHGHSNVKVAVSLGGDTAGDGKAFFAPNSIDSWVKNSVSSLTNMIKEYNLDGIDIDYEHFHSDPSTFAECIGQLIMSLKKSGAISFASIAPFDDEEVQSHYLALWKKYGHVIDYVNFQFYAYDKISVSQFVSYFKKQASNYAGGQILASFISGGGGGLKPDDGFFEACSELKGEGILGGIFIWCADESTKLGFEYEKKSQDFLASA</sequence>
<evidence type="ECO:0000256" key="3">
    <source>
        <dbReference type="RuleBase" id="RU000489"/>
    </source>
</evidence>